<dbReference type="eggNOG" id="COG1309">
    <property type="taxonomic scope" value="Bacteria"/>
</dbReference>
<keyword evidence="1 2" id="KW-0238">DNA-binding</keyword>
<proteinExistence type="predicted"/>
<dbReference type="GO" id="GO:0003677">
    <property type="term" value="F:DNA binding"/>
    <property type="evidence" value="ECO:0007669"/>
    <property type="project" value="UniProtKB-UniRule"/>
</dbReference>
<dbReference type="PRINTS" id="PR00455">
    <property type="entry name" value="HTHTETR"/>
</dbReference>
<feature type="DNA-binding region" description="H-T-H motif" evidence="2">
    <location>
        <begin position="37"/>
        <end position="56"/>
    </location>
</feature>
<protein>
    <submittedName>
        <fullName evidence="4">Transcriptional regulator, TetR family</fullName>
    </submittedName>
</protein>
<dbReference type="PROSITE" id="PS50977">
    <property type="entry name" value="HTH_TETR_2"/>
    <property type="match status" value="1"/>
</dbReference>
<dbReference type="InterPro" id="IPR001647">
    <property type="entry name" value="HTH_TetR"/>
</dbReference>
<dbReference type="Proteomes" id="UP000007468">
    <property type="component" value="Chromosome"/>
</dbReference>
<organism evidence="4 5">
    <name type="scientific">Filifactor alocis (strain ATCC 35896 / CCUG 47790 / D40 B5)</name>
    <name type="common">Fusobacterium alocis</name>
    <dbReference type="NCBI Taxonomy" id="546269"/>
    <lineage>
        <taxon>Bacteria</taxon>
        <taxon>Bacillati</taxon>
        <taxon>Bacillota</taxon>
        <taxon>Clostridia</taxon>
        <taxon>Peptostreptococcales</taxon>
        <taxon>Filifactoraceae</taxon>
        <taxon>Filifactor</taxon>
    </lineage>
</organism>
<evidence type="ECO:0000259" key="3">
    <source>
        <dbReference type="PROSITE" id="PS50977"/>
    </source>
</evidence>
<name>D6GTJ1_FILAD</name>
<dbReference type="Gene3D" id="1.10.357.10">
    <property type="entry name" value="Tetracycline Repressor, domain 2"/>
    <property type="match status" value="1"/>
</dbReference>
<dbReference type="InterPro" id="IPR023772">
    <property type="entry name" value="DNA-bd_HTH_TetR-type_CS"/>
</dbReference>
<dbReference type="EMBL" id="CP002390">
    <property type="protein sequence ID" value="EFE27798.1"/>
    <property type="molecule type" value="Genomic_DNA"/>
</dbReference>
<dbReference type="PANTHER" id="PTHR43479:SF11">
    <property type="entry name" value="ACREF_ENVCD OPERON REPRESSOR-RELATED"/>
    <property type="match status" value="1"/>
</dbReference>
<dbReference type="SUPFAM" id="SSF46689">
    <property type="entry name" value="Homeodomain-like"/>
    <property type="match status" value="1"/>
</dbReference>
<evidence type="ECO:0000313" key="5">
    <source>
        <dbReference type="Proteomes" id="UP000007468"/>
    </source>
</evidence>
<dbReference type="PATRIC" id="fig|546269.5.peg.919"/>
<keyword evidence="5" id="KW-1185">Reference proteome</keyword>
<evidence type="ECO:0000256" key="1">
    <source>
        <dbReference type="ARBA" id="ARBA00023125"/>
    </source>
</evidence>
<dbReference type="STRING" id="546269.HMPREF0389_01429"/>
<dbReference type="AlphaFoldDB" id="D6GTJ1"/>
<dbReference type="InterPro" id="IPR050624">
    <property type="entry name" value="HTH-type_Tx_Regulator"/>
</dbReference>
<dbReference type="Pfam" id="PF00440">
    <property type="entry name" value="TetR_N"/>
    <property type="match status" value="1"/>
</dbReference>
<gene>
    <name evidence="4" type="ordered locus">HMPREF0389_01429</name>
</gene>
<dbReference type="PROSITE" id="PS01081">
    <property type="entry name" value="HTH_TETR_1"/>
    <property type="match status" value="1"/>
</dbReference>
<reference evidence="5" key="1">
    <citation type="submission" date="2010-12" db="EMBL/GenBank/DDBJ databases">
        <title>The genome sequence of Filifactor alocis strain ATCC 35896.</title>
        <authorList>
            <consortium name="The Broad Institute Genome Sequencing Platform"/>
            <person name="Ward D."/>
            <person name="Earl A."/>
            <person name="Feldgarden M."/>
            <person name="Young S.K."/>
            <person name="Gargeya S."/>
            <person name="Zeng Q."/>
            <person name="Alvarado L."/>
            <person name="Berlin A."/>
            <person name="Bochicchio J."/>
            <person name="Chapman S.B."/>
            <person name="Chen Z."/>
            <person name="Freedman E."/>
            <person name="Gellesch M."/>
            <person name="Goldberg J."/>
            <person name="Griggs A."/>
            <person name="Gujja S."/>
            <person name="Heilman E."/>
            <person name="Heiman D."/>
            <person name="Howarth C."/>
            <person name="Mehta T."/>
            <person name="Neiman D."/>
            <person name="Pearson M."/>
            <person name="Roberts A."/>
            <person name="Saif S."/>
            <person name="Shea T."/>
            <person name="Shenoy N."/>
            <person name="Sisk P."/>
            <person name="Stolte C."/>
            <person name="Sykes S."/>
            <person name="White J."/>
            <person name="Yandava C."/>
            <person name="Izard J."/>
            <person name="Blanton J.M."/>
            <person name="Baranova O.V."/>
            <person name="Tanner A.C."/>
            <person name="Dewhirst F.E."/>
            <person name="Haas B."/>
            <person name="Nusbaum C."/>
            <person name="Birren B."/>
        </authorList>
    </citation>
    <scope>NUCLEOTIDE SEQUENCE [LARGE SCALE GENOMIC DNA]</scope>
    <source>
        <strain evidence="5">ATCC 35896 / D40 B5</strain>
    </source>
</reference>
<evidence type="ECO:0000313" key="4">
    <source>
        <dbReference type="EMBL" id="EFE27798.1"/>
    </source>
</evidence>
<evidence type="ECO:0000256" key="2">
    <source>
        <dbReference type="PROSITE-ProRule" id="PRU00335"/>
    </source>
</evidence>
<dbReference type="PANTHER" id="PTHR43479">
    <property type="entry name" value="ACREF/ENVCD OPERON REPRESSOR-RELATED"/>
    <property type="match status" value="1"/>
</dbReference>
<feature type="domain" description="HTH tetR-type" evidence="3">
    <location>
        <begin position="14"/>
        <end position="74"/>
    </location>
</feature>
<dbReference type="KEGG" id="faa:HMPREF0389_01429"/>
<accession>D6GTJ1</accession>
<sequence>MMDKLHSDMKSSKTDKKNLLIESATELFKTDGIKNTTVSDITGKANVAKGTFYLYFKDKDEIVNTVIIEQAYQMLCTAINHVEEKQGTVADKVVMIADELISAFINDAKDIEIVHKNLYRGLFSKENGKEGYFSKPVKEFIQKHGIVDVERSEKKLYIIIEMVGGVCYNSILNKTPYMIEEIKEELFSAIRSIVES</sequence>
<dbReference type="InterPro" id="IPR009057">
    <property type="entry name" value="Homeodomain-like_sf"/>
</dbReference>